<dbReference type="AlphaFoldDB" id="A0A101HR96"/>
<dbReference type="GO" id="GO:0016903">
    <property type="term" value="F:oxidoreductase activity, acting on the aldehyde or oxo group of donors"/>
    <property type="evidence" value="ECO:0007669"/>
    <property type="project" value="InterPro"/>
</dbReference>
<evidence type="ECO:0000259" key="2">
    <source>
        <dbReference type="Pfam" id="PF01558"/>
    </source>
</evidence>
<dbReference type="SUPFAM" id="SSF53323">
    <property type="entry name" value="Pyruvate-ferredoxin oxidoreductase, PFOR, domain III"/>
    <property type="match status" value="1"/>
</dbReference>
<evidence type="ECO:0000313" key="3">
    <source>
        <dbReference type="EMBL" id="KUK81621.1"/>
    </source>
</evidence>
<dbReference type="Pfam" id="PF01558">
    <property type="entry name" value="POR"/>
    <property type="match status" value="1"/>
</dbReference>
<name>A0A101HR96_9BACT</name>
<dbReference type="PANTHER" id="PTHR43854:SF1">
    <property type="entry name" value="INDOLEPYRUVATE OXIDOREDUCTASE SUBUNIT IORB"/>
    <property type="match status" value="1"/>
</dbReference>
<dbReference type="PANTHER" id="PTHR43854">
    <property type="entry name" value="INDOLEPYRUVATE OXIDOREDUCTASE SUBUNIT IORB"/>
    <property type="match status" value="1"/>
</dbReference>
<dbReference type="Proteomes" id="UP000054092">
    <property type="component" value="Unassembled WGS sequence"/>
</dbReference>
<gene>
    <name evidence="3" type="ORF">XD94_0388</name>
</gene>
<evidence type="ECO:0000256" key="1">
    <source>
        <dbReference type="ARBA" id="ARBA00023002"/>
    </source>
</evidence>
<dbReference type="PATRIC" id="fig|1184387.3.peg.718"/>
<protein>
    <submittedName>
        <fullName evidence="3">2-oxoacid:ferredoxin oxidoreductase, gamma subunit</fullName>
    </submittedName>
</protein>
<evidence type="ECO:0000313" key="4">
    <source>
        <dbReference type="Proteomes" id="UP000054092"/>
    </source>
</evidence>
<dbReference type="InterPro" id="IPR019752">
    <property type="entry name" value="Pyrv/ketoisovalerate_OxRed_cat"/>
</dbReference>
<dbReference type="EMBL" id="LGGP01000045">
    <property type="protein sequence ID" value="KUK81621.1"/>
    <property type="molecule type" value="Genomic_DNA"/>
</dbReference>
<comment type="caution">
    <text evidence="3">The sequence shown here is derived from an EMBL/GenBank/DDBJ whole genome shotgun (WGS) entry which is preliminary data.</text>
</comment>
<dbReference type="InterPro" id="IPR052198">
    <property type="entry name" value="IorB_Oxidoreductase"/>
</dbReference>
<sequence length="206" mass="22970">MRLLPKIDKGCERMEKFDIYITGVGGQGIGLLSEALLRAIDHSEQRGIGADTHGLAQRGGMVSSHLRIGHGAYSVLIMKHSADMVIALERHEALRGMGNYLKKGGTLIYYDTVWQPLEVRLGRAEEIKNEDIEREADKRDVKVVKVLVENLKDSRMQNVVLMGKIAHEGLVPGVTVKHFELALSDLMEGDLLRNNLELFEELSKQG</sequence>
<feature type="domain" description="Pyruvate/ketoisovalerate oxidoreductase catalytic" evidence="2">
    <location>
        <begin position="25"/>
        <end position="201"/>
    </location>
</feature>
<keyword evidence="1" id="KW-0560">Oxidoreductase</keyword>
<accession>A0A101HR96</accession>
<proteinExistence type="predicted"/>
<reference evidence="4" key="1">
    <citation type="journal article" date="2015" name="MBio">
        <title>Genome-Resolved Metagenomic Analysis Reveals Roles for Candidate Phyla and Other Microbial Community Members in Biogeochemical Transformations in Oil Reservoirs.</title>
        <authorList>
            <person name="Hu P."/>
            <person name="Tom L."/>
            <person name="Singh A."/>
            <person name="Thomas B.C."/>
            <person name="Baker B.J."/>
            <person name="Piceno Y.M."/>
            <person name="Andersen G.L."/>
            <person name="Banfield J.F."/>
        </authorList>
    </citation>
    <scope>NUCLEOTIDE SEQUENCE [LARGE SCALE GENOMIC DNA]</scope>
</reference>
<dbReference type="Gene3D" id="3.40.920.10">
    <property type="entry name" value="Pyruvate-ferredoxin oxidoreductase, PFOR, domain III"/>
    <property type="match status" value="1"/>
</dbReference>
<dbReference type="InterPro" id="IPR002869">
    <property type="entry name" value="Pyrv_flavodox_OxRed_cen"/>
</dbReference>
<organism evidence="3 4">
    <name type="scientific">Mesotoga prima</name>
    <dbReference type="NCBI Taxonomy" id="1184387"/>
    <lineage>
        <taxon>Bacteria</taxon>
        <taxon>Thermotogati</taxon>
        <taxon>Thermotogota</taxon>
        <taxon>Thermotogae</taxon>
        <taxon>Kosmotogales</taxon>
        <taxon>Kosmotogaceae</taxon>
        <taxon>Mesotoga</taxon>
    </lineage>
</organism>